<feature type="compositionally biased region" description="Low complexity" evidence="1">
    <location>
        <begin position="471"/>
        <end position="484"/>
    </location>
</feature>
<dbReference type="GO" id="GO:0009887">
    <property type="term" value="P:animal organ morphogenesis"/>
    <property type="evidence" value="ECO:0007669"/>
    <property type="project" value="UniProtKB-ARBA"/>
</dbReference>
<dbReference type="SUPFAM" id="SSF50729">
    <property type="entry name" value="PH domain-like"/>
    <property type="match status" value="1"/>
</dbReference>
<keyword evidence="5" id="KW-1185">Reference proteome</keyword>
<evidence type="ECO:0000259" key="3">
    <source>
        <dbReference type="PROSITE" id="PS50106"/>
    </source>
</evidence>
<dbReference type="GO" id="GO:0030182">
    <property type="term" value="P:neuron differentiation"/>
    <property type="evidence" value="ECO:0007669"/>
    <property type="project" value="UniProtKB-ARBA"/>
</dbReference>
<dbReference type="InterPro" id="IPR019749">
    <property type="entry name" value="Band_41_domain"/>
</dbReference>
<dbReference type="InterPro" id="IPR011993">
    <property type="entry name" value="PH-like_dom_sf"/>
</dbReference>
<gene>
    <name evidence="4" type="ORF">NEZAVI_LOCUS14237</name>
</gene>
<evidence type="ECO:0000259" key="2">
    <source>
        <dbReference type="PROSITE" id="PS50057"/>
    </source>
</evidence>
<reference evidence="4" key="1">
    <citation type="submission" date="2022-01" db="EMBL/GenBank/DDBJ databases">
        <authorList>
            <person name="King R."/>
        </authorList>
    </citation>
    <scope>NUCLEOTIDE SEQUENCE</scope>
</reference>
<dbReference type="PANTHER" id="PTHR46900:SF2">
    <property type="entry name" value="TYROSINE-PROTEIN PHOSPHATASE NON-RECEPTOR TYPE 13"/>
    <property type="match status" value="1"/>
</dbReference>
<dbReference type="PROSITE" id="PS50106">
    <property type="entry name" value="PDZ"/>
    <property type="match status" value="1"/>
</dbReference>
<dbReference type="Proteomes" id="UP001152798">
    <property type="component" value="Chromosome 6"/>
</dbReference>
<dbReference type="GO" id="GO:0071944">
    <property type="term" value="C:cell periphery"/>
    <property type="evidence" value="ECO:0007669"/>
    <property type="project" value="UniProtKB-ARBA"/>
</dbReference>
<dbReference type="Pfam" id="PF00595">
    <property type="entry name" value="PDZ"/>
    <property type="match status" value="1"/>
</dbReference>
<dbReference type="InterPro" id="IPR014352">
    <property type="entry name" value="FERM/acyl-CoA-bd_prot_sf"/>
</dbReference>
<dbReference type="InterPro" id="IPR035963">
    <property type="entry name" value="FERM_2"/>
</dbReference>
<dbReference type="Gene3D" id="2.30.42.10">
    <property type="match status" value="1"/>
</dbReference>
<evidence type="ECO:0000313" key="4">
    <source>
        <dbReference type="EMBL" id="CAH1406252.1"/>
    </source>
</evidence>
<dbReference type="InterPro" id="IPR052074">
    <property type="entry name" value="NonRcpt_TyrProt_Phosphatase"/>
</dbReference>
<dbReference type="SMART" id="SM01196">
    <property type="entry name" value="FERM_C"/>
    <property type="match status" value="1"/>
</dbReference>
<dbReference type="InterPro" id="IPR000299">
    <property type="entry name" value="FERM_domain"/>
</dbReference>
<evidence type="ECO:0000256" key="1">
    <source>
        <dbReference type="SAM" id="MobiDB-lite"/>
    </source>
</evidence>
<dbReference type="CDD" id="cd14473">
    <property type="entry name" value="FERM_B-lobe"/>
    <property type="match status" value="1"/>
</dbReference>
<dbReference type="EMBL" id="OV725082">
    <property type="protein sequence ID" value="CAH1406252.1"/>
    <property type="molecule type" value="Genomic_DNA"/>
</dbReference>
<feature type="compositionally biased region" description="Polar residues" evidence="1">
    <location>
        <begin position="458"/>
        <end position="470"/>
    </location>
</feature>
<sequence>MVVLHDDRAEGTIYLPVISTISSIPEVQDQPWFLEEKPMQKTISRPIFGRLYRQPKEGSKYCGPTTLIGPEFIIRGSEPTPLVHLGDAKVSVRRRVLVVLLNGQKIEITCDPSCTTVSDIFQVVVQREGLDHPVTLGLCVLASGDFVFPPGEKKLVKVAPQPWPKTALTLYLRFRLYLPSLRGTRSWKWKHLLYLQLRRSLLERQLRAARPQLLALGGLALQAEFGDHATVEKTGDSYFLVEHYLPENERGERELELLHRRRAGLDPGRAEEMFISHCTSLPEYGTHYISACVINKEGGSSDVWLGVNSKGVVMAYKRDFSSSVVRQPHYTFHWPDIKKLSYSKHYFDITSADAKYRLKLDSNKSSYFFHLAWLHHKFFMKLTNEYTTLQSLTEEFGDMKRSGKKGVLHVSPDVKRPTELGALRRAASLLSPDRAIFRGKTATHCLGTRSESCRENRTPTLTSTPLTHNVSSTLSSRISDSSDGGRSKGRRRPLMGTRAIFSNSQHDLHSSSSHASLELISPISSVPPYLLTTNIKCVDSKFHSNFQETISESLAEKFEKAAFLTERILNTIRLERASDGSLGLHVTEGKDGHVYVLSTVEGTPAANCGAIFSGDQIQAVNGIPVLNISYFDVLKLIQSSDQVIELVLSQIDRGQPMSIKSHPTICKVSQETGIDMIGVLQKGIEASYLKTIRYEIAPETDSDIVFSTDLPRPISSYL</sequence>
<dbReference type="Pfam" id="PF00373">
    <property type="entry name" value="FERM_M"/>
    <property type="match status" value="1"/>
</dbReference>
<dbReference type="InterPro" id="IPR036034">
    <property type="entry name" value="PDZ_sf"/>
</dbReference>
<proteinExistence type="predicted"/>
<organism evidence="4 5">
    <name type="scientific">Nezara viridula</name>
    <name type="common">Southern green stink bug</name>
    <name type="synonym">Cimex viridulus</name>
    <dbReference type="NCBI Taxonomy" id="85310"/>
    <lineage>
        <taxon>Eukaryota</taxon>
        <taxon>Metazoa</taxon>
        <taxon>Ecdysozoa</taxon>
        <taxon>Arthropoda</taxon>
        <taxon>Hexapoda</taxon>
        <taxon>Insecta</taxon>
        <taxon>Pterygota</taxon>
        <taxon>Neoptera</taxon>
        <taxon>Paraneoptera</taxon>
        <taxon>Hemiptera</taxon>
        <taxon>Heteroptera</taxon>
        <taxon>Panheteroptera</taxon>
        <taxon>Pentatomomorpha</taxon>
        <taxon>Pentatomoidea</taxon>
        <taxon>Pentatomidae</taxon>
        <taxon>Pentatominae</taxon>
        <taxon>Nezara</taxon>
    </lineage>
</organism>
<accession>A0A9P0HR62</accession>
<dbReference type="SUPFAM" id="SSF50156">
    <property type="entry name" value="PDZ domain-like"/>
    <property type="match status" value="1"/>
</dbReference>
<evidence type="ECO:0000313" key="5">
    <source>
        <dbReference type="Proteomes" id="UP001152798"/>
    </source>
</evidence>
<dbReference type="OrthoDB" id="123971at2759"/>
<dbReference type="InterPro" id="IPR019748">
    <property type="entry name" value="FERM_central"/>
</dbReference>
<dbReference type="Pfam" id="PF09380">
    <property type="entry name" value="FERM_C"/>
    <property type="match status" value="1"/>
</dbReference>
<protein>
    <submittedName>
        <fullName evidence="4">Uncharacterized protein</fullName>
    </submittedName>
</protein>
<dbReference type="SMART" id="SM00228">
    <property type="entry name" value="PDZ"/>
    <property type="match status" value="1"/>
</dbReference>
<dbReference type="Gene3D" id="1.20.80.10">
    <property type="match status" value="1"/>
</dbReference>
<dbReference type="SMART" id="SM00295">
    <property type="entry name" value="B41"/>
    <property type="match status" value="1"/>
</dbReference>
<dbReference type="SUPFAM" id="SSF47031">
    <property type="entry name" value="Second domain of FERM"/>
    <property type="match status" value="1"/>
</dbReference>
<dbReference type="InterPro" id="IPR018980">
    <property type="entry name" value="FERM_PH-like_C"/>
</dbReference>
<dbReference type="AlphaFoldDB" id="A0A9P0HR62"/>
<feature type="domain" description="FERM" evidence="2">
    <location>
        <begin position="94"/>
        <end position="383"/>
    </location>
</feature>
<dbReference type="InterPro" id="IPR001478">
    <property type="entry name" value="PDZ"/>
</dbReference>
<dbReference type="PANTHER" id="PTHR46900">
    <property type="entry name" value="TYROSINE-PROTEIN PHOSPHATASE NON-RECEPTOR TYPE 13"/>
    <property type="match status" value="1"/>
</dbReference>
<dbReference type="CDD" id="cd00136">
    <property type="entry name" value="PDZ_canonical"/>
    <property type="match status" value="1"/>
</dbReference>
<dbReference type="PROSITE" id="PS50057">
    <property type="entry name" value="FERM_3"/>
    <property type="match status" value="1"/>
</dbReference>
<feature type="region of interest" description="Disordered" evidence="1">
    <location>
        <begin position="448"/>
        <end position="493"/>
    </location>
</feature>
<name>A0A9P0HR62_NEZVI</name>
<dbReference type="Gene3D" id="2.30.29.30">
    <property type="entry name" value="Pleckstrin-homology domain (PH domain)/Phosphotyrosine-binding domain (PTB)"/>
    <property type="match status" value="1"/>
</dbReference>
<feature type="domain" description="PDZ" evidence="3">
    <location>
        <begin position="571"/>
        <end position="652"/>
    </location>
</feature>